<sequence length="73" mass="8209">MLSTPTLSGLREAVSEKYGMQKDTIGKIYKKCKRGILVNMDNNIIEHYTNQSAFLIEFSEAATGHFQVTLVEV</sequence>
<feature type="domain" description="GRHL1/CP2 C-terminal" evidence="1">
    <location>
        <begin position="1"/>
        <end position="72"/>
    </location>
</feature>
<dbReference type="InterPro" id="IPR057520">
    <property type="entry name" value="GRHL1/CP2_C"/>
</dbReference>
<dbReference type="Pfam" id="PF25416">
    <property type="entry name" value="GRHL1_C"/>
    <property type="match status" value="1"/>
</dbReference>
<organism evidence="2 3">
    <name type="scientific">Mola mola</name>
    <name type="common">Ocean sunfish</name>
    <name type="synonym">Tetraodon mola</name>
    <dbReference type="NCBI Taxonomy" id="94237"/>
    <lineage>
        <taxon>Eukaryota</taxon>
        <taxon>Metazoa</taxon>
        <taxon>Chordata</taxon>
        <taxon>Craniata</taxon>
        <taxon>Vertebrata</taxon>
        <taxon>Euteleostomi</taxon>
        <taxon>Actinopterygii</taxon>
        <taxon>Neopterygii</taxon>
        <taxon>Teleostei</taxon>
        <taxon>Neoteleostei</taxon>
        <taxon>Acanthomorphata</taxon>
        <taxon>Eupercaria</taxon>
        <taxon>Tetraodontiformes</taxon>
        <taxon>Molidae</taxon>
        <taxon>Mola</taxon>
    </lineage>
</organism>
<accession>A0A3Q3W9B6</accession>
<evidence type="ECO:0000313" key="3">
    <source>
        <dbReference type="Proteomes" id="UP000261620"/>
    </source>
</evidence>
<reference evidence="2" key="1">
    <citation type="submission" date="2025-08" db="UniProtKB">
        <authorList>
            <consortium name="Ensembl"/>
        </authorList>
    </citation>
    <scope>IDENTIFICATION</scope>
</reference>
<proteinExistence type="predicted"/>
<keyword evidence="3" id="KW-1185">Reference proteome</keyword>
<reference evidence="2" key="2">
    <citation type="submission" date="2025-09" db="UniProtKB">
        <authorList>
            <consortium name="Ensembl"/>
        </authorList>
    </citation>
    <scope>IDENTIFICATION</scope>
</reference>
<name>A0A3Q3W9B6_MOLML</name>
<dbReference type="PANTHER" id="PTHR11037:SF6">
    <property type="entry name" value="GRAINYHEAD-LIKE PROTEIN 3 HOMOLOG"/>
    <property type="match status" value="1"/>
</dbReference>
<dbReference type="InterPro" id="IPR040167">
    <property type="entry name" value="TF_CP2-like"/>
</dbReference>
<dbReference type="GO" id="GO:0001228">
    <property type="term" value="F:DNA-binding transcription activator activity, RNA polymerase II-specific"/>
    <property type="evidence" value="ECO:0007669"/>
    <property type="project" value="TreeGrafter"/>
</dbReference>
<dbReference type="Proteomes" id="UP000261620">
    <property type="component" value="Unplaced"/>
</dbReference>
<dbReference type="AlphaFoldDB" id="A0A3Q3W9B6"/>
<evidence type="ECO:0000259" key="1">
    <source>
        <dbReference type="Pfam" id="PF25416"/>
    </source>
</evidence>
<dbReference type="GO" id="GO:0000978">
    <property type="term" value="F:RNA polymerase II cis-regulatory region sequence-specific DNA binding"/>
    <property type="evidence" value="ECO:0007669"/>
    <property type="project" value="TreeGrafter"/>
</dbReference>
<dbReference type="STRING" id="94237.ENSMMOP00000013251"/>
<protein>
    <recommendedName>
        <fullName evidence="1">GRHL1/CP2 C-terminal domain-containing protein</fullName>
    </recommendedName>
</protein>
<dbReference type="Ensembl" id="ENSMMOT00000013468.1">
    <property type="protein sequence ID" value="ENSMMOP00000013251.1"/>
    <property type="gene ID" value="ENSMMOG00000010173.1"/>
</dbReference>
<evidence type="ECO:0000313" key="2">
    <source>
        <dbReference type="Ensembl" id="ENSMMOP00000013251.1"/>
    </source>
</evidence>
<dbReference type="PANTHER" id="PTHR11037">
    <property type="entry name" value="TRANSCRIPTION FACTOR CP2"/>
    <property type="match status" value="1"/>
</dbReference>
<dbReference type="GO" id="GO:0005634">
    <property type="term" value="C:nucleus"/>
    <property type="evidence" value="ECO:0007669"/>
    <property type="project" value="TreeGrafter"/>
</dbReference>